<dbReference type="AlphaFoldDB" id="A0A2T4Z8D6"/>
<organism evidence="1 2">
    <name type="scientific">Desmospora activa DSM 45169</name>
    <dbReference type="NCBI Taxonomy" id="1121389"/>
    <lineage>
        <taxon>Bacteria</taxon>
        <taxon>Bacillati</taxon>
        <taxon>Bacillota</taxon>
        <taxon>Bacilli</taxon>
        <taxon>Bacillales</taxon>
        <taxon>Thermoactinomycetaceae</taxon>
        <taxon>Desmospora</taxon>
    </lineage>
</organism>
<gene>
    <name evidence="1" type="ORF">C8J48_0739</name>
</gene>
<protein>
    <submittedName>
        <fullName evidence="1">Uncharacterized protein</fullName>
    </submittedName>
</protein>
<accession>A0A2T4Z8D6</accession>
<reference evidence="1 2" key="1">
    <citation type="submission" date="2018-04" db="EMBL/GenBank/DDBJ databases">
        <title>Genomic Encyclopedia of Archaeal and Bacterial Type Strains, Phase II (KMG-II): from individual species to whole genera.</title>
        <authorList>
            <person name="Goeker M."/>
        </authorList>
    </citation>
    <scope>NUCLEOTIDE SEQUENCE [LARGE SCALE GENOMIC DNA]</scope>
    <source>
        <strain evidence="1 2">DSM 45169</strain>
    </source>
</reference>
<dbReference type="Proteomes" id="UP000241639">
    <property type="component" value="Unassembled WGS sequence"/>
</dbReference>
<name>A0A2T4Z8D6_9BACL</name>
<evidence type="ECO:0000313" key="2">
    <source>
        <dbReference type="Proteomes" id="UP000241639"/>
    </source>
</evidence>
<dbReference type="EMBL" id="PZZP01000001">
    <property type="protein sequence ID" value="PTM58161.1"/>
    <property type="molecule type" value="Genomic_DNA"/>
</dbReference>
<comment type="caution">
    <text evidence="1">The sequence shown here is derived from an EMBL/GenBank/DDBJ whole genome shotgun (WGS) entry which is preliminary data.</text>
</comment>
<evidence type="ECO:0000313" key="1">
    <source>
        <dbReference type="EMBL" id="PTM58161.1"/>
    </source>
</evidence>
<proteinExistence type="predicted"/>
<sequence>MLEPRGFKKYSESAKLEPAYIIEKNTAQETQTVTPSFRSIHKPRFALYPPLFMGLVHPEWLCLYQWLSEMRGEQLRQKQSQPPSTMVKSPIHIRFHPRRELPYH</sequence>
<keyword evidence="2" id="KW-1185">Reference proteome</keyword>